<dbReference type="STRING" id="1353009.A0A1Y2IWH3"/>
<protein>
    <recommendedName>
        <fullName evidence="3">BTB domain-containing protein</fullName>
    </recommendedName>
</protein>
<dbReference type="OrthoDB" id="3164835at2759"/>
<gene>
    <name evidence="1" type="ORF">PYCCODRAFT_1465357</name>
</gene>
<dbReference type="Proteomes" id="UP000193067">
    <property type="component" value="Unassembled WGS sequence"/>
</dbReference>
<organism evidence="1 2">
    <name type="scientific">Trametes coccinea (strain BRFM310)</name>
    <name type="common">Pycnoporus coccineus</name>
    <dbReference type="NCBI Taxonomy" id="1353009"/>
    <lineage>
        <taxon>Eukaryota</taxon>
        <taxon>Fungi</taxon>
        <taxon>Dikarya</taxon>
        <taxon>Basidiomycota</taxon>
        <taxon>Agaricomycotina</taxon>
        <taxon>Agaricomycetes</taxon>
        <taxon>Polyporales</taxon>
        <taxon>Polyporaceae</taxon>
        <taxon>Trametes</taxon>
    </lineage>
</organism>
<dbReference type="AlphaFoldDB" id="A0A1Y2IWH3"/>
<evidence type="ECO:0000313" key="1">
    <source>
        <dbReference type="EMBL" id="OSD05468.1"/>
    </source>
</evidence>
<sequence length="525" mass="57249">MSPVTSNSSGLLDVSIEVPAEATTDRRAPYPFNKNEADLILQSCDSVEFCVRSHIMLEASPVLRATILRLDSIRSPSLSQPVLNLVEDSKTIETLLRICYPILNPPLDGPLPELETILTAAVKYEMEFPIAVLSAELLSRATQAPLAVWAVGCRAGLESLARRAAEHTFSAATLCCERDSDLDGLAAWQLFQLREFWRLKGEVSDDFSFLSIPAKLETPRVDSPEELVTPEQLVDNGDLTISSSDGGLYAAHEDVIASASLVLKGKIVHPRSKPVLSKLKKSAKCKSCISRTPSTLDLEEDSYTIRALLHLCYHGGTTDCKPSKLAAILSAGYKYEMRSVLPALRTQWTALSTQQPLRAYLAAAKAGLHDAAAESARLVLAQGLDGMYVQELQTAPALLYYRLMLYYDRCRAIARERLLAVRLGAEVSGRVGQDDLGEGRASLNPLKPDPACESEVWFAGRIDALVDMADHHPGRIASPAGSVYEDATAAKQWCASCQDLAGRLSTLERTLQEIEKSISTVQLPL</sequence>
<accession>A0A1Y2IWH3</accession>
<evidence type="ECO:0008006" key="3">
    <source>
        <dbReference type="Google" id="ProtNLM"/>
    </source>
</evidence>
<proteinExistence type="predicted"/>
<keyword evidence="2" id="KW-1185">Reference proteome</keyword>
<dbReference type="EMBL" id="KZ084093">
    <property type="protein sequence ID" value="OSD05468.1"/>
    <property type="molecule type" value="Genomic_DNA"/>
</dbReference>
<name>A0A1Y2IWH3_TRAC3</name>
<reference evidence="1 2" key="1">
    <citation type="journal article" date="2015" name="Biotechnol. Biofuels">
        <title>Enhanced degradation of softwood versus hardwood by the white-rot fungus Pycnoporus coccineus.</title>
        <authorList>
            <person name="Couturier M."/>
            <person name="Navarro D."/>
            <person name="Chevret D."/>
            <person name="Henrissat B."/>
            <person name="Piumi F."/>
            <person name="Ruiz-Duenas F.J."/>
            <person name="Martinez A.T."/>
            <person name="Grigoriev I.V."/>
            <person name="Riley R."/>
            <person name="Lipzen A."/>
            <person name="Berrin J.G."/>
            <person name="Master E.R."/>
            <person name="Rosso M.N."/>
        </authorList>
    </citation>
    <scope>NUCLEOTIDE SEQUENCE [LARGE SCALE GENOMIC DNA]</scope>
    <source>
        <strain evidence="1 2">BRFM310</strain>
    </source>
</reference>
<evidence type="ECO:0000313" key="2">
    <source>
        <dbReference type="Proteomes" id="UP000193067"/>
    </source>
</evidence>